<dbReference type="EMBL" id="JAAIUW010000012">
    <property type="protein sequence ID" value="KAF7805375.1"/>
    <property type="molecule type" value="Genomic_DNA"/>
</dbReference>
<name>A0A834SJC5_9FABA</name>
<reference evidence="1" key="1">
    <citation type="submission" date="2020-09" db="EMBL/GenBank/DDBJ databases">
        <title>Genome-Enabled Discovery of Anthraquinone Biosynthesis in Senna tora.</title>
        <authorList>
            <person name="Kang S.-H."/>
            <person name="Pandey R.P."/>
            <person name="Lee C.-M."/>
            <person name="Sim J.-S."/>
            <person name="Jeong J.-T."/>
            <person name="Choi B.-S."/>
            <person name="Jung M."/>
            <person name="Ginzburg D."/>
            <person name="Zhao K."/>
            <person name="Won S.Y."/>
            <person name="Oh T.-J."/>
            <person name="Yu Y."/>
            <person name="Kim N.-H."/>
            <person name="Lee O.R."/>
            <person name="Lee T.-H."/>
            <person name="Bashyal P."/>
            <person name="Kim T.-S."/>
            <person name="Lee W.-H."/>
            <person name="Kawkins C."/>
            <person name="Kim C.-K."/>
            <person name="Kim J.S."/>
            <person name="Ahn B.O."/>
            <person name="Rhee S.Y."/>
            <person name="Sohng J.K."/>
        </authorList>
    </citation>
    <scope>NUCLEOTIDE SEQUENCE</scope>
    <source>
        <tissue evidence="1">Leaf</tissue>
    </source>
</reference>
<organism evidence="1 2">
    <name type="scientific">Senna tora</name>
    <dbReference type="NCBI Taxonomy" id="362788"/>
    <lineage>
        <taxon>Eukaryota</taxon>
        <taxon>Viridiplantae</taxon>
        <taxon>Streptophyta</taxon>
        <taxon>Embryophyta</taxon>
        <taxon>Tracheophyta</taxon>
        <taxon>Spermatophyta</taxon>
        <taxon>Magnoliopsida</taxon>
        <taxon>eudicotyledons</taxon>
        <taxon>Gunneridae</taxon>
        <taxon>Pentapetalae</taxon>
        <taxon>rosids</taxon>
        <taxon>fabids</taxon>
        <taxon>Fabales</taxon>
        <taxon>Fabaceae</taxon>
        <taxon>Caesalpinioideae</taxon>
        <taxon>Cassia clade</taxon>
        <taxon>Senna</taxon>
    </lineage>
</organism>
<sequence>MPCSASLTNLTSLGKMLPRKLLDLTVGKLTPSLKRESMDEKRGKPRFLSTMVVCRAGTTACSTEYTVFAEKNAPRSYRKCGWDQWGSLGSRRPSGTPPCGDRSPPIWRLSPQNYFPLQILPRISPPATLLSKGVLHAELEDVTRYNTPSFNLHFTTDALAFIHFDFFGATYTHWGT</sequence>
<dbReference type="AlphaFoldDB" id="A0A834SJC5"/>
<dbReference type="Proteomes" id="UP000634136">
    <property type="component" value="Unassembled WGS sequence"/>
</dbReference>
<evidence type="ECO:0000313" key="2">
    <source>
        <dbReference type="Proteomes" id="UP000634136"/>
    </source>
</evidence>
<evidence type="ECO:0000313" key="1">
    <source>
        <dbReference type="EMBL" id="KAF7805375.1"/>
    </source>
</evidence>
<keyword evidence="2" id="KW-1185">Reference proteome</keyword>
<accession>A0A834SJC5</accession>
<proteinExistence type="predicted"/>
<protein>
    <submittedName>
        <fullName evidence="1">Linoleate 13S-lipoxygenase 2-1, chloroplastic</fullName>
    </submittedName>
</protein>
<gene>
    <name evidence="1" type="ORF">G2W53_037536</name>
</gene>
<comment type="caution">
    <text evidence="1">The sequence shown here is derived from an EMBL/GenBank/DDBJ whole genome shotgun (WGS) entry which is preliminary data.</text>
</comment>